<keyword evidence="1" id="KW-0472">Membrane</keyword>
<dbReference type="STRING" id="1280946.HY29_10615"/>
<comment type="caution">
    <text evidence="2">The sequence shown here is derived from an EMBL/GenBank/DDBJ whole genome shotgun (WGS) entry which is preliminary data.</text>
</comment>
<keyword evidence="3" id="KW-1185">Reference proteome</keyword>
<sequence>MMLLLILAALFIAFAAFCAFGLPYMLVGPRMFDEWRDNREQQIMGGVIVGAIMVLLVSPFASSALISTAGQVQVMADTFVGQGWS</sequence>
<keyword evidence="1" id="KW-0812">Transmembrane</keyword>
<evidence type="ECO:0000313" key="2">
    <source>
        <dbReference type="EMBL" id="KCZ55808.1"/>
    </source>
</evidence>
<keyword evidence="1" id="KW-1133">Transmembrane helix</keyword>
<evidence type="ECO:0000313" key="3">
    <source>
        <dbReference type="Proteomes" id="UP000027037"/>
    </source>
</evidence>
<dbReference type="EMBL" id="AWFF01000027">
    <property type="protein sequence ID" value="KCZ55808.1"/>
    <property type="molecule type" value="Genomic_DNA"/>
</dbReference>
<dbReference type="AlphaFoldDB" id="A0A062UDL7"/>
<dbReference type="OrthoDB" id="7620219at2"/>
<dbReference type="Proteomes" id="UP000027037">
    <property type="component" value="Unassembled WGS sequence"/>
</dbReference>
<gene>
    <name evidence="2" type="ORF">HY29_10615</name>
</gene>
<accession>A0A062UDL7</accession>
<dbReference type="PATRIC" id="fig|1280946.3.peg.918"/>
<name>A0A062UDL7_9PROT</name>
<dbReference type="RefSeq" id="WP_034793089.1">
    <property type="nucleotide sequence ID" value="NZ_AWFF01000027.1"/>
</dbReference>
<reference evidence="2 3" key="1">
    <citation type="journal article" date="2014" name="Antonie Van Leeuwenhoek">
        <title>Hyphomonas beringensis sp. nov. and Hyphomonas chukchiensis sp. nov., isolated from surface seawater of the Bering Sea and Chukchi Sea.</title>
        <authorList>
            <person name="Li C."/>
            <person name="Lai Q."/>
            <person name="Li G."/>
            <person name="Dong C."/>
            <person name="Wang J."/>
            <person name="Liao Y."/>
            <person name="Shao Z."/>
        </authorList>
    </citation>
    <scope>NUCLEOTIDE SEQUENCE [LARGE SCALE GENOMIC DNA]</scope>
    <source>
        <strain evidence="2 3">25B14_1</strain>
    </source>
</reference>
<proteinExistence type="predicted"/>
<evidence type="ECO:0000256" key="1">
    <source>
        <dbReference type="SAM" id="Phobius"/>
    </source>
</evidence>
<organism evidence="2 3">
    <name type="scientific">Hyphomonas beringensis</name>
    <dbReference type="NCBI Taxonomy" id="1280946"/>
    <lineage>
        <taxon>Bacteria</taxon>
        <taxon>Pseudomonadati</taxon>
        <taxon>Pseudomonadota</taxon>
        <taxon>Alphaproteobacteria</taxon>
        <taxon>Hyphomonadales</taxon>
        <taxon>Hyphomonadaceae</taxon>
        <taxon>Hyphomonas</taxon>
    </lineage>
</organism>
<protein>
    <submittedName>
        <fullName evidence="2">Uncharacterized protein</fullName>
    </submittedName>
</protein>
<feature type="transmembrane region" description="Helical" evidence="1">
    <location>
        <begin position="43"/>
        <end position="66"/>
    </location>
</feature>